<dbReference type="SUPFAM" id="SSF81624">
    <property type="entry name" value="N-terminal domain of MutM-like DNA repair proteins"/>
    <property type="match status" value="1"/>
</dbReference>
<keyword evidence="9" id="KW-0234">DNA repair</keyword>
<feature type="domain" description="Formamidopyrimidine-DNA glycosylase catalytic" evidence="15">
    <location>
        <begin position="2"/>
        <end position="101"/>
    </location>
</feature>
<dbReference type="PROSITE" id="PS51068">
    <property type="entry name" value="FPG_CAT"/>
    <property type="match status" value="1"/>
</dbReference>
<dbReference type="InterPro" id="IPR044090">
    <property type="entry name" value="Nei2_N"/>
</dbReference>
<evidence type="ECO:0000256" key="12">
    <source>
        <dbReference type="ARBA" id="ARBA00023295"/>
    </source>
</evidence>
<dbReference type="SMART" id="SM00898">
    <property type="entry name" value="Fapy_DNA_glyco"/>
    <property type="match status" value="1"/>
</dbReference>
<keyword evidence="10" id="KW-0456">Lyase</keyword>
<evidence type="ECO:0000256" key="8">
    <source>
        <dbReference type="ARBA" id="ARBA00023125"/>
    </source>
</evidence>
<evidence type="ECO:0000256" key="4">
    <source>
        <dbReference type="ARBA" id="ARBA00022763"/>
    </source>
</evidence>
<dbReference type="InterPro" id="IPR000214">
    <property type="entry name" value="Znf_DNA_glyclase/AP_lyase"/>
</dbReference>
<dbReference type="CDD" id="cd08971">
    <property type="entry name" value="AcNei2_N"/>
    <property type="match status" value="1"/>
</dbReference>
<dbReference type="RefSeq" id="WP_345344756.1">
    <property type="nucleotide sequence ID" value="NZ_BAABFB010000035.1"/>
</dbReference>
<keyword evidence="3" id="KW-0479">Metal-binding</keyword>
<dbReference type="InterPro" id="IPR035937">
    <property type="entry name" value="FPG_N"/>
</dbReference>
<proteinExistence type="inferred from homology"/>
<feature type="domain" description="FPG-type" evidence="14">
    <location>
        <begin position="220"/>
        <end position="259"/>
    </location>
</feature>
<dbReference type="InterPro" id="IPR012319">
    <property type="entry name" value="FPG_cat"/>
</dbReference>
<dbReference type="PANTHER" id="PTHR42697:SF1">
    <property type="entry name" value="ENDONUCLEASE 8"/>
    <property type="match status" value="1"/>
</dbReference>
<reference evidence="17" key="1">
    <citation type="journal article" date="2019" name="Int. J. Syst. Evol. Microbiol.">
        <title>The Global Catalogue of Microorganisms (GCM) 10K type strain sequencing project: providing services to taxonomists for standard genome sequencing and annotation.</title>
        <authorList>
            <consortium name="The Broad Institute Genomics Platform"/>
            <consortium name="The Broad Institute Genome Sequencing Center for Infectious Disease"/>
            <person name="Wu L."/>
            <person name="Ma J."/>
        </authorList>
    </citation>
    <scope>NUCLEOTIDE SEQUENCE [LARGE SCALE GENOMIC DNA]</scope>
    <source>
        <strain evidence="17">JCM 32206</strain>
    </source>
</reference>
<evidence type="ECO:0000256" key="6">
    <source>
        <dbReference type="ARBA" id="ARBA00022801"/>
    </source>
</evidence>
<evidence type="ECO:0000256" key="10">
    <source>
        <dbReference type="ARBA" id="ARBA00023239"/>
    </source>
</evidence>
<keyword evidence="6" id="KW-0378">Hydrolase</keyword>
<dbReference type="Gene3D" id="1.10.8.50">
    <property type="match status" value="1"/>
</dbReference>
<evidence type="ECO:0000256" key="9">
    <source>
        <dbReference type="ARBA" id="ARBA00023204"/>
    </source>
</evidence>
<evidence type="ECO:0000256" key="7">
    <source>
        <dbReference type="ARBA" id="ARBA00022833"/>
    </source>
</evidence>
<evidence type="ECO:0000256" key="5">
    <source>
        <dbReference type="ARBA" id="ARBA00022771"/>
    </source>
</evidence>
<evidence type="ECO:0000259" key="14">
    <source>
        <dbReference type="PROSITE" id="PS51066"/>
    </source>
</evidence>
<dbReference type="InterPro" id="IPR010979">
    <property type="entry name" value="Ribosomal_uS13-like_H2TH"/>
</dbReference>
<evidence type="ECO:0000256" key="11">
    <source>
        <dbReference type="ARBA" id="ARBA00023268"/>
    </source>
</evidence>
<dbReference type="Pfam" id="PF06831">
    <property type="entry name" value="H2TH"/>
    <property type="match status" value="1"/>
</dbReference>
<gene>
    <name evidence="16" type="ORF">GCM10023094_22520</name>
</gene>
<comment type="similarity">
    <text evidence="1">Belongs to the FPG family.</text>
</comment>
<keyword evidence="12" id="KW-0326">Glycosidase</keyword>
<dbReference type="Pfam" id="PF01149">
    <property type="entry name" value="Fapy_DNA_glyco"/>
    <property type="match status" value="1"/>
</dbReference>
<keyword evidence="7" id="KW-0862">Zinc</keyword>
<keyword evidence="17" id="KW-1185">Reference proteome</keyword>
<comment type="caution">
    <text evidence="16">The sequence shown here is derived from an EMBL/GenBank/DDBJ whole genome shotgun (WGS) entry which is preliminary data.</text>
</comment>
<dbReference type="EC" id="4.2.99.18" evidence="2"/>
<dbReference type="SMART" id="SM01232">
    <property type="entry name" value="H2TH"/>
    <property type="match status" value="1"/>
</dbReference>
<accession>A0ABP8P340</accession>
<dbReference type="SUPFAM" id="SSF46946">
    <property type="entry name" value="S13-like H2TH domain"/>
    <property type="match status" value="1"/>
</dbReference>
<dbReference type="SUPFAM" id="SSF57716">
    <property type="entry name" value="Glucocorticoid receptor-like (DNA-binding domain)"/>
    <property type="match status" value="1"/>
</dbReference>
<evidence type="ECO:0000256" key="2">
    <source>
        <dbReference type="ARBA" id="ARBA00012720"/>
    </source>
</evidence>
<evidence type="ECO:0000256" key="13">
    <source>
        <dbReference type="PROSITE-ProRule" id="PRU00391"/>
    </source>
</evidence>
<dbReference type="EMBL" id="BAABFB010000035">
    <property type="protein sequence ID" value="GAA4478580.1"/>
    <property type="molecule type" value="Genomic_DNA"/>
</dbReference>
<dbReference type="Proteomes" id="UP001501183">
    <property type="component" value="Unassembled WGS sequence"/>
</dbReference>
<dbReference type="PANTHER" id="PTHR42697">
    <property type="entry name" value="ENDONUCLEASE 8"/>
    <property type="match status" value="1"/>
</dbReference>
<evidence type="ECO:0000313" key="16">
    <source>
        <dbReference type="EMBL" id="GAA4478580.1"/>
    </source>
</evidence>
<evidence type="ECO:0000256" key="3">
    <source>
        <dbReference type="ARBA" id="ARBA00022723"/>
    </source>
</evidence>
<organism evidence="16 17">
    <name type="scientific">Rhodococcus olei</name>
    <dbReference type="NCBI Taxonomy" id="2161675"/>
    <lineage>
        <taxon>Bacteria</taxon>
        <taxon>Bacillati</taxon>
        <taxon>Actinomycetota</taxon>
        <taxon>Actinomycetes</taxon>
        <taxon>Mycobacteriales</taxon>
        <taxon>Nocardiaceae</taxon>
        <taxon>Rhodococcus</taxon>
    </lineage>
</organism>
<keyword evidence="4" id="KW-0227">DNA damage</keyword>
<evidence type="ECO:0000259" key="15">
    <source>
        <dbReference type="PROSITE" id="PS51068"/>
    </source>
</evidence>
<dbReference type="InterPro" id="IPR015886">
    <property type="entry name" value="H2TH_FPG"/>
</dbReference>
<keyword evidence="8" id="KW-0238">DNA-binding</keyword>
<evidence type="ECO:0000256" key="1">
    <source>
        <dbReference type="ARBA" id="ARBA00009409"/>
    </source>
</evidence>
<name>A0ABP8P340_9NOCA</name>
<keyword evidence="11" id="KW-0511">Multifunctional enzyme</keyword>
<dbReference type="Gene3D" id="3.20.190.10">
    <property type="entry name" value="MutM-like, N-terminal"/>
    <property type="match status" value="1"/>
</dbReference>
<evidence type="ECO:0000313" key="17">
    <source>
        <dbReference type="Proteomes" id="UP001501183"/>
    </source>
</evidence>
<sequence>MPEGDNVWQTAARLRDALVGAPLTVCDIRVPRYATVDLRPGPVDEVVSRGKHLLIRVGAATVHTHLKMEGEWHVYAAGARWRRPAWQARILLGTNDHLAVGFHLGIVEVLPRADENRAVGHLGPDLLGADWDAGRAAANLAADGSRPIGVAVLDQRVMAGVGNVYRSELCFLRGVHPATPVAAAGDPNAWAGLAHRLLVANRDRTVRVTTGDRRRGRTTWVYGRAGQPCLRCGNLVESGTLGEGTDGDRQIFWCPRCQPLESGAAQEDNRTGRVR</sequence>
<dbReference type="PROSITE" id="PS51066">
    <property type="entry name" value="ZF_FPG_2"/>
    <property type="match status" value="1"/>
</dbReference>
<protein>
    <recommendedName>
        <fullName evidence="2">DNA-(apurinic or apyrimidinic site) lyase</fullName>
        <ecNumber evidence="2">4.2.99.18</ecNumber>
    </recommendedName>
</protein>
<keyword evidence="5 13" id="KW-0863">Zinc-finger</keyword>